<keyword evidence="2" id="KW-1185">Reference proteome</keyword>
<dbReference type="Proteomes" id="UP001310386">
    <property type="component" value="Unassembled WGS sequence"/>
</dbReference>
<dbReference type="EMBL" id="JAYJLD010000014">
    <property type="protein sequence ID" value="MEB3102214.1"/>
    <property type="molecule type" value="Genomic_DNA"/>
</dbReference>
<sequence>MGRNALQELEQLDGNMLECAENWKLDQDAAGLGSFLRALEDLEHVIAIHLDGLGERQERLLAYLEDLYGFVRNKDVVAIIDWIEFQMHPFLVQWKKGCEDE</sequence>
<organism evidence="1 2">
    <name type="scientific">Ferviditalea candida</name>
    <dbReference type="NCBI Taxonomy" id="3108399"/>
    <lineage>
        <taxon>Bacteria</taxon>
        <taxon>Bacillati</taxon>
        <taxon>Bacillota</taxon>
        <taxon>Bacilli</taxon>
        <taxon>Bacillales</taxon>
        <taxon>Paenibacillaceae</taxon>
        <taxon>Ferviditalea</taxon>
    </lineage>
</organism>
<comment type="caution">
    <text evidence="1">The sequence shown here is derived from an EMBL/GenBank/DDBJ whole genome shotgun (WGS) entry which is preliminary data.</text>
</comment>
<protein>
    <submittedName>
        <fullName evidence="1">Uncharacterized protein</fullName>
    </submittedName>
</protein>
<gene>
    <name evidence="1" type="ORF">VF724_11125</name>
</gene>
<dbReference type="RefSeq" id="WP_371754331.1">
    <property type="nucleotide sequence ID" value="NZ_JAYJLD010000014.1"/>
</dbReference>
<evidence type="ECO:0000313" key="2">
    <source>
        <dbReference type="Proteomes" id="UP001310386"/>
    </source>
</evidence>
<accession>A0ABU5ZI83</accession>
<name>A0ABU5ZI83_9BACL</name>
<evidence type="ECO:0000313" key="1">
    <source>
        <dbReference type="EMBL" id="MEB3102214.1"/>
    </source>
</evidence>
<reference evidence="1" key="1">
    <citation type="submission" date="2023-12" db="EMBL/GenBank/DDBJ databases">
        <title>Fervidustalea candida gen. nov., sp. nov., a novel member of the family Paenibacillaceae isolated from a geothermal area.</title>
        <authorList>
            <person name="Li W.-J."/>
            <person name="Jiao J.-Y."/>
            <person name="Chen Y."/>
        </authorList>
    </citation>
    <scope>NUCLEOTIDE SEQUENCE</scope>
    <source>
        <strain evidence="1">SYSU GA230002</strain>
    </source>
</reference>
<proteinExistence type="predicted"/>